<gene>
    <name evidence="1" type="ORF">SCALOS_LOCUS8407</name>
</gene>
<organism evidence="1 2">
    <name type="scientific">Scutellospora calospora</name>
    <dbReference type="NCBI Taxonomy" id="85575"/>
    <lineage>
        <taxon>Eukaryota</taxon>
        <taxon>Fungi</taxon>
        <taxon>Fungi incertae sedis</taxon>
        <taxon>Mucoromycota</taxon>
        <taxon>Glomeromycotina</taxon>
        <taxon>Glomeromycetes</taxon>
        <taxon>Diversisporales</taxon>
        <taxon>Gigasporaceae</taxon>
        <taxon>Scutellospora</taxon>
    </lineage>
</organism>
<sequence>MKKDLSEGIIENEKVSKNKNNNLYNEYRDKVICVNNIEISNASLYKRSLIMASSTIQFADILQGDKSVIGEHKLENSQIVNSQIYIGIEGDYTIQQQTTFNEASNNSTSQHNIYYQVANKNLENYPSKMKHQIHTKYNTHKHVYEICDLVKIQIAKIDYRPSDHSSVVLLLKLKEFPELNNPLINITVSIIEATRLQSNALASNK</sequence>
<evidence type="ECO:0000313" key="1">
    <source>
        <dbReference type="EMBL" id="CAG8643414.1"/>
    </source>
</evidence>
<protein>
    <submittedName>
        <fullName evidence="1">10597_t:CDS:1</fullName>
    </submittedName>
</protein>
<dbReference type="Proteomes" id="UP000789860">
    <property type="component" value="Unassembled WGS sequence"/>
</dbReference>
<keyword evidence="2" id="KW-1185">Reference proteome</keyword>
<name>A0ACA9NA13_9GLOM</name>
<comment type="caution">
    <text evidence="1">The sequence shown here is derived from an EMBL/GenBank/DDBJ whole genome shotgun (WGS) entry which is preliminary data.</text>
</comment>
<accession>A0ACA9NA13</accession>
<dbReference type="EMBL" id="CAJVPM010022116">
    <property type="protein sequence ID" value="CAG8643414.1"/>
    <property type="molecule type" value="Genomic_DNA"/>
</dbReference>
<proteinExistence type="predicted"/>
<reference evidence="1" key="1">
    <citation type="submission" date="2021-06" db="EMBL/GenBank/DDBJ databases">
        <authorList>
            <person name="Kallberg Y."/>
            <person name="Tangrot J."/>
            <person name="Rosling A."/>
        </authorList>
    </citation>
    <scope>NUCLEOTIDE SEQUENCE</scope>
    <source>
        <strain evidence="1">AU212A</strain>
    </source>
</reference>
<evidence type="ECO:0000313" key="2">
    <source>
        <dbReference type="Proteomes" id="UP000789860"/>
    </source>
</evidence>
<feature type="non-terminal residue" evidence="1">
    <location>
        <position position="205"/>
    </location>
</feature>